<evidence type="ECO:0000313" key="3">
    <source>
        <dbReference type="Proteomes" id="UP000318081"/>
    </source>
</evidence>
<reference evidence="2 3" key="1">
    <citation type="submission" date="2019-02" db="EMBL/GenBank/DDBJ databases">
        <title>Deep-cultivation of Planctomycetes and their phenomic and genomic characterization uncovers novel biology.</title>
        <authorList>
            <person name="Wiegand S."/>
            <person name="Jogler M."/>
            <person name="Boedeker C."/>
            <person name="Pinto D."/>
            <person name="Vollmers J."/>
            <person name="Rivas-Marin E."/>
            <person name="Kohn T."/>
            <person name="Peeters S.H."/>
            <person name="Heuer A."/>
            <person name="Rast P."/>
            <person name="Oberbeckmann S."/>
            <person name="Bunk B."/>
            <person name="Jeske O."/>
            <person name="Meyerdierks A."/>
            <person name="Storesund J.E."/>
            <person name="Kallscheuer N."/>
            <person name="Luecker S."/>
            <person name="Lage O.M."/>
            <person name="Pohl T."/>
            <person name="Merkel B.J."/>
            <person name="Hornburger P."/>
            <person name="Mueller R.-W."/>
            <person name="Bruemmer F."/>
            <person name="Labrenz M."/>
            <person name="Spormann A.M."/>
            <person name="Op den Camp H."/>
            <person name="Overmann J."/>
            <person name="Amann R."/>
            <person name="Jetten M.S.M."/>
            <person name="Mascher T."/>
            <person name="Medema M.H."/>
            <person name="Devos D.P."/>
            <person name="Kaster A.-K."/>
            <person name="Ovreas L."/>
            <person name="Rohde M."/>
            <person name="Galperin M.Y."/>
            <person name="Jogler C."/>
        </authorList>
    </citation>
    <scope>NUCLEOTIDE SEQUENCE [LARGE SCALE GENOMIC DNA]</scope>
    <source>
        <strain evidence="2 3">TBK1r</strain>
    </source>
</reference>
<dbReference type="PROSITE" id="PS51257">
    <property type="entry name" value="PROKAR_LIPOPROTEIN"/>
    <property type="match status" value="1"/>
</dbReference>
<protein>
    <recommendedName>
        <fullName evidence="4">Lipoprotein</fullName>
    </recommendedName>
</protein>
<proteinExistence type="predicted"/>
<evidence type="ECO:0008006" key="4">
    <source>
        <dbReference type="Google" id="ProtNLM"/>
    </source>
</evidence>
<evidence type="ECO:0000256" key="1">
    <source>
        <dbReference type="SAM" id="MobiDB-lite"/>
    </source>
</evidence>
<gene>
    <name evidence="2" type="ORF">TBK1r_15860</name>
</gene>
<name>A0ABX5XLA2_9BACT</name>
<accession>A0ABX5XLA2</accession>
<evidence type="ECO:0000313" key="2">
    <source>
        <dbReference type="EMBL" id="QDV82654.1"/>
    </source>
</evidence>
<keyword evidence="3" id="KW-1185">Reference proteome</keyword>
<organism evidence="2 3">
    <name type="scientific">Stieleria magnilauensis</name>
    <dbReference type="NCBI Taxonomy" id="2527963"/>
    <lineage>
        <taxon>Bacteria</taxon>
        <taxon>Pseudomonadati</taxon>
        <taxon>Planctomycetota</taxon>
        <taxon>Planctomycetia</taxon>
        <taxon>Pirellulales</taxon>
        <taxon>Pirellulaceae</taxon>
        <taxon>Stieleria</taxon>
    </lineage>
</organism>
<dbReference type="EMBL" id="CP036432">
    <property type="protein sequence ID" value="QDV82654.1"/>
    <property type="molecule type" value="Genomic_DNA"/>
</dbReference>
<dbReference type="Proteomes" id="UP000318081">
    <property type="component" value="Chromosome"/>
</dbReference>
<feature type="region of interest" description="Disordered" evidence="1">
    <location>
        <begin position="78"/>
        <end position="109"/>
    </location>
</feature>
<sequence length="109" mass="11520">MRYLLPVFVLLLTGCSASGPLSWFRRTPVVYHNPSCSQCAPSTAVPIGSAVPDSMVLEGATVDHGIYYDDMLDEGAIESRLDPPMSLPSTDGSAPNAESIPTPTPDPEA</sequence>